<comment type="caution">
    <text evidence="1">The sequence shown here is derived from an EMBL/GenBank/DDBJ whole genome shotgun (WGS) entry which is preliminary data.</text>
</comment>
<proteinExistence type="predicted"/>
<sequence length="57" mass="5765">LQGTTTLAGFGSFPLNKSSRTCIGGINNGSLPTSLVASWVGGIDEVAIWNTALSGII</sequence>
<dbReference type="InterPro" id="IPR013320">
    <property type="entry name" value="ConA-like_dom_sf"/>
</dbReference>
<reference evidence="1" key="1">
    <citation type="journal article" date="2014" name="Front. Microbiol.">
        <title>High frequency of phylogenetically diverse reductive dehalogenase-homologous genes in deep subseafloor sedimentary metagenomes.</title>
        <authorList>
            <person name="Kawai M."/>
            <person name="Futagami T."/>
            <person name="Toyoda A."/>
            <person name="Takaki Y."/>
            <person name="Nishi S."/>
            <person name="Hori S."/>
            <person name="Arai W."/>
            <person name="Tsubouchi T."/>
            <person name="Morono Y."/>
            <person name="Uchiyama I."/>
            <person name="Ito T."/>
            <person name="Fujiyama A."/>
            <person name="Inagaki F."/>
            <person name="Takami H."/>
        </authorList>
    </citation>
    <scope>NUCLEOTIDE SEQUENCE</scope>
    <source>
        <strain evidence="1">Expedition CK06-06</strain>
    </source>
</reference>
<protein>
    <recommendedName>
        <fullName evidence="2">LamG-like jellyroll fold domain-containing protein</fullName>
    </recommendedName>
</protein>
<feature type="non-terminal residue" evidence="1">
    <location>
        <position position="1"/>
    </location>
</feature>
<organism evidence="1">
    <name type="scientific">marine sediment metagenome</name>
    <dbReference type="NCBI Taxonomy" id="412755"/>
    <lineage>
        <taxon>unclassified sequences</taxon>
        <taxon>metagenomes</taxon>
        <taxon>ecological metagenomes</taxon>
    </lineage>
</organism>
<evidence type="ECO:0000313" key="1">
    <source>
        <dbReference type="EMBL" id="GAH12924.1"/>
    </source>
</evidence>
<dbReference type="AlphaFoldDB" id="X1E6X6"/>
<evidence type="ECO:0008006" key="2">
    <source>
        <dbReference type="Google" id="ProtNLM"/>
    </source>
</evidence>
<gene>
    <name evidence="1" type="ORF">S01H4_60005</name>
</gene>
<dbReference type="Gene3D" id="2.60.120.200">
    <property type="match status" value="1"/>
</dbReference>
<accession>X1E6X6</accession>
<name>X1E6X6_9ZZZZ</name>
<dbReference type="SUPFAM" id="SSF49899">
    <property type="entry name" value="Concanavalin A-like lectins/glucanases"/>
    <property type="match status" value="1"/>
</dbReference>
<dbReference type="EMBL" id="BART01035285">
    <property type="protein sequence ID" value="GAH12924.1"/>
    <property type="molecule type" value="Genomic_DNA"/>
</dbReference>